<dbReference type="GO" id="GO:0008395">
    <property type="term" value="F:steroid hydroxylase activity"/>
    <property type="evidence" value="ECO:0007669"/>
    <property type="project" value="TreeGrafter"/>
</dbReference>
<comment type="cofactor">
    <cofactor evidence="1 14">
        <name>heme</name>
        <dbReference type="ChEBI" id="CHEBI:30413"/>
    </cofactor>
</comment>
<keyword evidence="8" id="KW-0492">Microsome</keyword>
<dbReference type="PANTHER" id="PTHR24302">
    <property type="entry name" value="CYTOCHROME P450 FAMILY 3"/>
    <property type="match status" value="1"/>
</dbReference>
<evidence type="ECO:0000256" key="2">
    <source>
        <dbReference type="ARBA" id="ARBA00004174"/>
    </source>
</evidence>
<dbReference type="InterPro" id="IPR017972">
    <property type="entry name" value="Cyt_P450_CS"/>
</dbReference>
<comment type="similarity">
    <text evidence="4 15">Belongs to the cytochrome P450 family.</text>
</comment>
<dbReference type="Proteomes" id="UP000887013">
    <property type="component" value="Unassembled WGS sequence"/>
</dbReference>
<dbReference type="InterPro" id="IPR050705">
    <property type="entry name" value="Cytochrome_P450_3A"/>
</dbReference>
<proteinExistence type="inferred from homology"/>
<evidence type="ECO:0000256" key="14">
    <source>
        <dbReference type="PIRSR" id="PIRSR602401-1"/>
    </source>
</evidence>
<evidence type="ECO:0000313" key="16">
    <source>
        <dbReference type="EMBL" id="GFU45905.1"/>
    </source>
</evidence>
<keyword evidence="6 14" id="KW-0479">Metal-binding</keyword>
<organism evidence="16 17">
    <name type="scientific">Nephila pilipes</name>
    <name type="common">Giant wood spider</name>
    <name type="synonym">Nephila maculata</name>
    <dbReference type="NCBI Taxonomy" id="299642"/>
    <lineage>
        <taxon>Eukaryota</taxon>
        <taxon>Metazoa</taxon>
        <taxon>Ecdysozoa</taxon>
        <taxon>Arthropoda</taxon>
        <taxon>Chelicerata</taxon>
        <taxon>Arachnida</taxon>
        <taxon>Araneae</taxon>
        <taxon>Araneomorphae</taxon>
        <taxon>Entelegynae</taxon>
        <taxon>Araneoidea</taxon>
        <taxon>Nephilidae</taxon>
        <taxon>Nephila</taxon>
    </lineage>
</organism>
<dbReference type="EMBL" id="BMAW01132877">
    <property type="protein sequence ID" value="GFU45905.1"/>
    <property type="molecule type" value="Genomic_DNA"/>
</dbReference>
<dbReference type="Pfam" id="PF00067">
    <property type="entry name" value="p450"/>
    <property type="match status" value="1"/>
</dbReference>
<dbReference type="FunFam" id="1.10.630.10:FF:000042">
    <property type="entry name" value="Cytochrome P450"/>
    <property type="match status" value="1"/>
</dbReference>
<reference evidence="16" key="1">
    <citation type="submission" date="2020-08" db="EMBL/GenBank/DDBJ databases">
        <title>Multicomponent nature underlies the extraordinary mechanical properties of spider dragline silk.</title>
        <authorList>
            <person name="Kono N."/>
            <person name="Nakamura H."/>
            <person name="Mori M."/>
            <person name="Yoshida Y."/>
            <person name="Ohtoshi R."/>
            <person name="Malay A.D."/>
            <person name="Moran D.A.P."/>
            <person name="Tomita M."/>
            <person name="Numata K."/>
            <person name="Arakawa K."/>
        </authorList>
    </citation>
    <scope>NUCLEOTIDE SEQUENCE</scope>
</reference>
<evidence type="ECO:0000256" key="7">
    <source>
        <dbReference type="ARBA" id="ARBA00022824"/>
    </source>
</evidence>
<keyword evidence="10 14" id="KW-0408">Iron</keyword>
<evidence type="ECO:0000256" key="13">
    <source>
        <dbReference type="ARBA" id="ARBA00043906"/>
    </source>
</evidence>
<evidence type="ECO:0000256" key="9">
    <source>
        <dbReference type="ARBA" id="ARBA00023002"/>
    </source>
</evidence>
<dbReference type="InterPro" id="IPR036396">
    <property type="entry name" value="Cyt_P450_sf"/>
</dbReference>
<sequence>MEIFIALLCIAVVLWIAWRWKQTSIFQKLGIPGPKPNLIFGNLLELYGKGPIKCHEEWVKKHGRVLGYYYGMKPVLLVTDPYLLKDIFIKDFNKFIDRETFSPIHRYNPNNKYAQSVLNLPGQAWKDVRSILTPTFTVAKMKQMAGSINSSIDNMMEVLQEHAQKGEELEIFDTFQRLTMDVITKTAFGIQTDVQKNSKSGLLHATKLIFRTPYKDPFIFIALAFPIFRKLCIRLQEIIITILNKGRPPHTMLRSGITKVMKLRRTNPQAKKNDLLQLMLDSSVVESAETDVSKLEAGNAEVEKLETDETTGKKTRKMTEDEIVSSAFTVLLAGYETTSTALAFTAYLLAKHQDVQENLFQEIKQLMERGQKLEYATVNKLPYLDKVLCESMRMYPPVHLFTNRFAIEDAQYGDIQIPKGTLIQAPAHLMHHDPEFWSEPEIFDPERFNTKPNADGITYLPFGVGPRNCLGMRLAQLEAKLAIAHTISKFRIELGQRHQDKFVVSNRIRTLTPGKGVYVKVESRSEDT</sequence>
<dbReference type="Gene3D" id="1.10.630.10">
    <property type="entry name" value="Cytochrome P450"/>
    <property type="match status" value="1"/>
</dbReference>
<evidence type="ECO:0000256" key="8">
    <source>
        <dbReference type="ARBA" id="ARBA00022848"/>
    </source>
</evidence>
<accession>A0A8X6QUG9</accession>
<comment type="subcellular location">
    <subcellularLocation>
        <location evidence="3">Endoplasmic reticulum membrane</location>
        <topology evidence="3">Peripheral membrane protein</topology>
    </subcellularLocation>
    <subcellularLocation>
        <location evidence="2">Microsome membrane</location>
        <topology evidence="2">Peripheral membrane protein</topology>
    </subcellularLocation>
</comment>
<evidence type="ECO:0000256" key="11">
    <source>
        <dbReference type="ARBA" id="ARBA00023033"/>
    </source>
</evidence>
<evidence type="ECO:0000256" key="15">
    <source>
        <dbReference type="RuleBase" id="RU000461"/>
    </source>
</evidence>
<evidence type="ECO:0000313" key="17">
    <source>
        <dbReference type="Proteomes" id="UP000887013"/>
    </source>
</evidence>
<comment type="function">
    <text evidence="13">Cytochromes P450 are a group of heme-thiolate monooxygenases. They oxidize a variety of structurally unrelated compounds, including steroids, fatty acids, and xenobiotics.</text>
</comment>
<dbReference type="GO" id="GO:0005789">
    <property type="term" value="C:endoplasmic reticulum membrane"/>
    <property type="evidence" value="ECO:0007669"/>
    <property type="project" value="UniProtKB-SubCell"/>
</dbReference>
<evidence type="ECO:0000256" key="1">
    <source>
        <dbReference type="ARBA" id="ARBA00001971"/>
    </source>
</evidence>
<evidence type="ECO:0000256" key="3">
    <source>
        <dbReference type="ARBA" id="ARBA00004406"/>
    </source>
</evidence>
<keyword evidence="17" id="KW-1185">Reference proteome</keyword>
<dbReference type="OrthoDB" id="8251073at2759"/>
<dbReference type="GO" id="GO:0020037">
    <property type="term" value="F:heme binding"/>
    <property type="evidence" value="ECO:0007669"/>
    <property type="project" value="InterPro"/>
</dbReference>
<keyword evidence="9 15" id="KW-0560">Oxidoreductase</keyword>
<keyword evidence="7" id="KW-0256">Endoplasmic reticulum</keyword>
<dbReference type="PRINTS" id="PR00463">
    <property type="entry name" value="EP450I"/>
</dbReference>
<keyword evidence="11 15" id="KW-0503">Monooxygenase</keyword>
<dbReference type="GO" id="GO:0005506">
    <property type="term" value="F:iron ion binding"/>
    <property type="evidence" value="ECO:0007669"/>
    <property type="project" value="InterPro"/>
</dbReference>
<dbReference type="PANTHER" id="PTHR24302:SF15">
    <property type="entry name" value="FATTY-ACID PEROXYGENASE"/>
    <property type="match status" value="1"/>
</dbReference>
<keyword evidence="12" id="KW-0472">Membrane</keyword>
<dbReference type="SUPFAM" id="SSF48264">
    <property type="entry name" value="Cytochrome P450"/>
    <property type="match status" value="1"/>
</dbReference>
<evidence type="ECO:0000256" key="10">
    <source>
        <dbReference type="ARBA" id="ARBA00023004"/>
    </source>
</evidence>
<dbReference type="InterPro" id="IPR002401">
    <property type="entry name" value="Cyt_P450_E_grp-I"/>
</dbReference>
<protein>
    <submittedName>
        <fullName evidence="16">Cytochrome P450 3A8</fullName>
    </submittedName>
</protein>
<dbReference type="GO" id="GO:0016705">
    <property type="term" value="F:oxidoreductase activity, acting on paired donors, with incorporation or reduction of molecular oxygen"/>
    <property type="evidence" value="ECO:0007669"/>
    <property type="project" value="InterPro"/>
</dbReference>
<evidence type="ECO:0000256" key="6">
    <source>
        <dbReference type="ARBA" id="ARBA00022723"/>
    </source>
</evidence>
<keyword evidence="5 14" id="KW-0349">Heme</keyword>
<feature type="binding site" description="axial binding residue" evidence="14">
    <location>
        <position position="469"/>
    </location>
    <ligand>
        <name>heme</name>
        <dbReference type="ChEBI" id="CHEBI:30413"/>
    </ligand>
    <ligandPart>
        <name>Fe</name>
        <dbReference type="ChEBI" id="CHEBI:18248"/>
    </ligandPart>
</feature>
<name>A0A8X6QUG9_NEPPI</name>
<dbReference type="InterPro" id="IPR001128">
    <property type="entry name" value="Cyt_P450"/>
</dbReference>
<dbReference type="PROSITE" id="PS00086">
    <property type="entry name" value="CYTOCHROME_P450"/>
    <property type="match status" value="1"/>
</dbReference>
<dbReference type="CDD" id="cd11055">
    <property type="entry name" value="CYP3A-like"/>
    <property type="match status" value="1"/>
</dbReference>
<gene>
    <name evidence="16" type="primary">CYP3A8</name>
    <name evidence="16" type="ORF">NPIL_466781</name>
</gene>
<evidence type="ECO:0000256" key="4">
    <source>
        <dbReference type="ARBA" id="ARBA00010617"/>
    </source>
</evidence>
<comment type="caution">
    <text evidence="16">The sequence shown here is derived from an EMBL/GenBank/DDBJ whole genome shotgun (WGS) entry which is preliminary data.</text>
</comment>
<evidence type="ECO:0000256" key="5">
    <source>
        <dbReference type="ARBA" id="ARBA00022617"/>
    </source>
</evidence>
<dbReference type="PRINTS" id="PR00385">
    <property type="entry name" value="P450"/>
</dbReference>
<dbReference type="AlphaFoldDB" id="A0A8X6QUG9"/>
<evidence type="ECO:0000256" key="12">
    <source>
        <dbReference type="ARBA" id="ARBA00023136"/>
    </source>
</evidence>